<evidence type="ECO:0000259" key="1">
    <source>
        <dbReference type="Pfam" id="PF12766"/>
    </source>
</evidence>
<dbReference type="Gene3D" id="2.30.110.10">
    <property type="entry name" value="Electron Transport, Fmn-binding Protein, Chain A"/>
    <property type="match status" value="1"/>
</dbReference>
<sequence>MPVDHFVAPENSLEPVRYDIIEMLHRAASDKSHPWRYPTVASVDQNGAPQARVMIVRDFDGTIPQIRVFTDARSPKFAELSANPDIQLVFYDPGAKLHLRASGTAKLHVRDDVTNACWNALPEFGRGDYLSRLPPGAAITSPEDALQDDSFGSENFAVIDIELTEADWLSLSANGHKRARLIWRDGKCEGRWITP</sequence>
<organism evidence="2 3">
    <name type="scientific">Ponticaulis profundi</name>
    <dbReference type="NCBI Taxonomy" id="2665222"/>
    <lineage>
        <taxon>Bacteria</taxon>
        <taxon>Pseudomonadati</taxon>
        <taxon>Pseudomonadota</taxon>
        <taxon>Alphaproteobacteria</taxon>
        <taxon>Hyphomonadales</taxon>
        <taxon>Hyphomonadaceae</taxon>
        <taxon>Ponticaulis</taxon>
    </lineage>
</organism>
<keyword evidence="3" id="KW-1185">Reference proteome</keyword>
<dbReference type="RefSeq" id="WP_377378801.1">
    <property type="nucleotide sequence ID" value="NZ_JBHSSW010000012.1"/>
</dbReference>
<feature type="domain" description="Pyridoxamine 5'-phosphate oxidase Alr4036 family FMN-binding" evidence="1">
    <location>
        <begin position="23"/>
        <end position="108"/>
    </location>
</feature>
<dbReference type="InterPro" id="IPR024624">
    <property type="entry name" value="Pyridox_Oxase_Alr4036_FMN-bd"/>
</dbReference>
<comment type="caution">
    <text evidence="2">The sequence shown here is derived from an EMBL/GenBank/DDBJ whole genome shotgun (WGS) entry which is preliminary data.</text>
</comment>
<evidence type="ECO:0000313" key="2">
    <source>
        <dbReference type="EMBL" id="MFC6198521.1"/>
    </source>
</evidence>
<dbReference type="Proteomes" id="UP001596303">
    <property type="component" value="Unassembled WGS sequence"/>
</dbReference>
<evidence type="ECO:0000313" key="3">
    <source>
        <dbReference type="Proteomes" id="UP001596303"/>
    </source>
</evidence>
<proteinExistence type="predicted"/>
<dbReference type="EMBL" id="JBHSSW010000012">
    <property type="protein sequence ID" value="MFC6198521.1"/>
    <property type="molecule type" value="Genomic_DNA"/>
</dbReference>
<accession>A0ABW1SAC7</accession>
<protein>
    <submittedName>
        <fullName evidence="2">Pyridoxamine 5'-phosphate oxidase family protein</fullName>
    </submittedName>
</protein>
<dbReference type="Pfam" id="PF12766">
    <property type="entry name" value="Pyridox_oxase_2"/>
    <property type="match status" value="1"/>
</dbReference>
<dbReference type="InterPro" id="IPR012349">
    <property type="entry name" value="Split_barrel_FMN-bd"/>
</dbReference>
<gene>
    <name evidence="2" type="ORF">ACFQDM_10535</name>
</gene>
<dbReference type="SUPFAM" id="SSF50475">
    <property type="entry name" value="FMN-binding split barrel"/>
    <property type="match status" value="1"/>
</dbReference>
<name>A0ABW1SAC7_9PROT</name>
<reference evidence="3" key="1">
    <citation type="journal article" date="2019" name="Int. J. Syst. Evol. Microbiol.">
        <title>The Global Catalogue of Microorganisms (GCM) 10K type strain sequencing project: providing services to taxonomists for standard genome sequencing and annotation.</title>
        <authorList>
            <consortium name="The Broad Institute Genomics Platform"/>
            <consortium name="The Broad Institute Genome Sequencing Center for Infectious Disease"/>
            <person name="Wu L."/>
            <person name="Ma J."/>
        </authorList>
    </citation>
    <scope>NUCLEOTIDE SEQUENCE [LARGE SCALE GENOMIC DNA]</scope>
    <source>
        <strain evidence="3">CGMCC-1.15741</strain>
    </source>
</reference>